<keyword evidence="5" id="KW-0539">Nucleus</keyword>
<feature type="compositionally biased region" description="Low complexity" evidence="8">
    <location>
        <begin position="264"/>
        <end position="275"/>
    </location>
</feature>
<dbReference type="Pfam" id="PF00628">
    <property type="entry name" value="PHD"/>
    <property type="match status" value="1"/>
</dbReference>
<dbReference type="PROSITE" id="PS50016">
    <property type="entry name" value="ZF_PHD_2"/>
    <property type="match status" value="1"/>
</dbReference>
<accession>A0A165EFA9</accession>
<dbReference type="SUPFAM" id="SSF57903">
    <property type="entry name" value="FYVE/PHD zinc finger"/>
    <property type="match status" value="1"/>
</dbReference>
<evidence type="ECO:0000256" key="4">
    <source>
        <dbReference type="ARBA" id="ARBA00022833"/>
    </source>
</evidence>
<dbReference type="GO" id="GO:0048188">
    <property type="term" value="C:Set1C/COMPASS complex"/>
    <property type="evidence" value="ECO:0007669"/>
    <property type="project" value="InterPro"/>
</dbReference>
<feature type="region of interest" description="Disordered" evidence="8">
    <location>
        <begin position="478"/>
        <end position="685"/>
    </location>
</feature>
<sequence length="1274" mass="138908">MASRRLAISSLLCADDQPNYPPPSGYAQRHSASPLSPSHTSAPSSLQPVTPAEELIGDRPKGTLDVTSASIASHESPSRDVVPLSLQPVQLRRHTPPSDDEARLSRLQPRTDHDPHVPKHIEGSTDAVRRSSPIPHHYELSSYHSRGPHPLAEESSHDFAGHPPELSHDLFAKSASHGNSHPSARPSSSRSTQSDSLSHPHSYAKPSPYLRASHSPSHSSPSSYSLPLPQRQSSHSPVLSVRASPVNYFQPVGQTHSIYAGVTSHHQSGSSSIRSPVLTGPGMSPSHFSSQQLEPVRTLQTHSTHQMIPQLVDQSFGVRTALASTPKVATAASPTTRSGEGLAGLEALAQVATEERSRLSGEATSSNQVGGRISPVISRSPVSARTVTQSPVIPQPELKSSSPTSSREALDLCGHSLSVTTEELSSTSDIPCTDGEPPRKKHRKSGAYSPRSSAVELSPVVLCEPVVPLMDNPLPVSSPSALRSAGGPLKQNTGIHSGRLGGHLVTETSTGRATFVDDPSVGEEHPHQAAIPLPSDGGRDNNVTGSHEAQEKKEKKRRERPPPRTAAHSASKDHGKRVTVHEENASREEDPHDWLLEQYSAASPSGTTAQVTRTDEQTSQLHSSHGASGAMDELAMRHSSGRDASRSPDKPMRNPTRTPTPSALLEEELDEIIHSHQPSRNDVARDVDMEFDVAASVSSAHAKEMDDLMDIDVDNELLSLLDDQPHESYSSRHKRSQQIYKRSKSSHSSSAVIVAYPDRLFPDGLSADDRDSMPPPASPSKDESKGTFESMSAAPTHKKKDALLKPAPKSKAPPKSKEKSTTKAKPKNNKDAVGTAVPGYLAPSVSTTSLKSKKTPGPSNAGVKRTGSYAAGPSRSRSTSIMPGGSVGPDTDNKGQSNEVEEKDSERDDKLYCICKTGYDEDRVMIACDRCDEWYHTQCVNMPDLEVDLVDQFICPICVENNPGLNLKTTYKRRCLYGLEHPDPTSASACHKPARGIFSKFCSDECGILCMQSRMNGWQGDKHRLWESVKESQKREGVVVRVLDDTCARTKPDRRGQDKSPRDQDLSLEVVQASVMKGEREIARLHGQLHKIAKRRDELKKDMEVVLWREKLVRLASERADGLDECGWDQRLCFDEEEYAEFGADALDSYKEAVRRADEDDADAIAHDNMQAEHGEWWCKGKKKCDRHAGWQKMRLAEIEYEREVQEKALSRLTAEEREIRKKIEDGMDVGARGAQMASPTTPLQPLNGAATVNGHPQVQTNGDAVKKGKKKKH</sequence>
<feature type="region of interest" description="Disordered" evidence="8">
    <location>
        <begin position="353"/>
        <end position="455"/>
    </location>
</feature>
<dbReference type="CDD" id="cd16039">
    <property type="entry name" value="PHD_SPP1"/>
    <property type="match status" value="1"/>
</dbReference>
<dbReference type="Proteomes" id="UP000076871">
    <property type="component" value="Unassembled WGS sequence"/>
</dbReference>
<name>A0A165EFA9_9APHY</name>
<feature type="region of interest" description="Disordered" evidence="8">
    <location>
        <begin position="724"/>
        <end position="903"/>
    </location>
</feature>
<evidence type="ECO:0000256" key="5">
    <source>
        <dbReference type="ARBA" id="ARBA00023242"/>
    </source>
</evidence>
<reference evidence="10 11" key="1">
    <citation type="journal article" date="2016" name="Mol. Biol. Evol.">
        <title>Comparative Genomics of Early-Diverging Mushroom-Forming Fungi Provides Insights into the Origins of Lignocellulose Decay Capabilities.</title>
        <authorList>
            <person name="Nagy L.G."/>
            <person name="Riley R."/>
            <person name="Tritt A."/>
            <person name="Adam C."/>
            <person name="Daum C."/>
            <person name="Floudas D."/>
            <person name="Sun H."/>
            <person name="Yadav J.S."/>
            <person name="Pangilinan J."/>
            <person name="Larsson K.H."/>
            <person name="Matsuura K."/>
            <person name="Barry K."/>
            <person name="Labutti K."/>
            <person name="Kuo R."/>
            <person name="Ohm R.A."/>
            <person name="Bhattacharya S.S."/>
            <person name="Shirouzu T."/>
            <person name="Yoshinaga Y."/>
            <person name="Martin F.M."/>
            <person name="Grigoriev I.V."/>
            <person name="Hibbett D.S."/>
        </authorList>
    </citation>
    <scope>NUCLEOTIDE SEQUENCE [LARGE SCALE GENOMIC DNA]</scope>
    <source>
        <strain evidence="10 11">93-53</strain>
    </source>
</reference>
<evidence type="ECO:0000256" key="3">
    <source>
        <dbReference type="ARBA" id="ARBA00022771"/>
    </source>
</evidence>
<feature type="compositionally biased region" description="Basic and acidic residues" evidence="8">
    <location>
        <begin position="151"/>
        <end position="171"/>
    </location>
</feature>
<gene>
    <name evidence="10" type="ORF">LAESUDRAFT_725683</name>
</gene>
<dbReference type="InterPro" id="IPR013083">
    <property type="entry name" value="Znf_RING/FYVE/PHD"/>
</dbReference>
<keyword evidence="2" id="KW-0479">Metal-binding</keyword>
<dbReference type="STRING" id="1314785.A0A165EFA9"/>
<feature type="compositionally biased region" description="Polar residues" evidence="8">
    <location>
        <begin position="600"/>
        <end position="626"/>
    </location>
</feature>
<dbReference type="AlphaFoldDB" id="A0A165EFA9"/>
<feature type="domain" description="PHD-type" evidence="9">
    <location>
        <begin position="910"/>
        <end position="961"/>
    </location>
</feature>
<dbReference type="EMBL" id="KV427622">
    <property type="protein sequence ID" value="KZT06932.1"/>
    <property type="molecule type" value="Genomic_DNA"/>
</dbReference>
<keyword evidence="11" id="KW-1185">Reference proteome</keyword>
<feature type="compositionally biased region" description="Polar residues" evidence="8">
    <location>
        <begin position="380"/>
        <end position="407"/>
    </location>
</feature>
<evidence type="ECO:0000313" key="11">
    <source>
        <dbReference type="Proteomes" id="UP000076871"/>
    </source>
</evidence>
<dbReference type="InParanoid" id="A0A165EFA9"/>
<dbReference type="SMART" id="SM00249">
    <property type="entry name" value="PHD"/>
    <property type="match status" value="1"/>
</dbReference>
<feature type="coiled-coil region" evidence="7">
    <location>
        <begin position="1196"/>
        <end position="1223"/>
    </location>
</feature>
<dbReference type="InterPro" id="IPR001965">
    <property type="entry name" value="Znf_PHD"/>
</dbReference>
<evidence type="ECO:0000256" key="6">
    <source>
        <dbReference type="PROSITE-ProRule" id="PRU00146"/>
    </source>
</evidence>
<dbReference type="InterPro" id="IPR011011">
    <property type="entry name" value="Znf_FYVE_PHD"/>
</dbReference>
<dbReference type="PANTHER" id="PTHR46174:SF1">
    <property type="entry name" value="CXXC-TYPE ZINC FINGER PROTEIN 1"/>
    <property type="match status" value="1"/>
</dbReference>
<dbReference type="Gene3D" id="3.30.40.10">
    <property type="entry name" value="Zinc/RING finger domain, C3HC4 (zinc finger)"/>
    <property type="match status" value="1"/>
</dbReference>
<evidence type="ECO:0000256" key="8">
    <source>
        <dbReference type="SAM" id="MobiDB-lite"/>
    </source>
</evidence>
<keyword evidence="7" id="KW-0175">Coiled coil</keyword>
<evidence type="ECO:0000259" key="9">
    <source>
        <dbReference type="PROSITE" id="PS50016"/>
    </source>
</evidence>
<protein>
    <recommendedName>
        <fullName evidence="9">PHD-type domain-containing protein</fullName>
    </recommendedName>
</protein>
<proteinExistence type="predicted"/>
<feature type="compositionally biased region" description="Polar residues" evidence="8">
    <location>
        <begin position="286"/>
        <end position="302"/>
    </location>
</feature>
<comment type="subcellular location">
    <subcellularLocation>
        <location evidence="1">Nucleus</location>
    </subcellularLocation>
</comment>
<feature type="compositionally biased region" description="Basic and acidic residues" evidence="8">
    <location>
        <begin position="634"/>
        <end position="652"/>
    </location>
</feature>
<evidence type="ECO:0000313" key="10">
    <source>
        <dbReference type="EMBL" id="KZT06932.1"/>
    </source>
</evidence>
<feature type="compositionally biased region" description="Low complexity" evidence="8">
    <location>
        <begin position="213"/>
        <end position="234"/>
    </location>
</feature>
<dbReference type="RefSeq" id="XP_040764672.1">
    <property type="nucleotide sequence ID" value="XM_040908867.1"/>
</dbReference>
<keyword evidence="3 6" id="KW-0863">Zinc-finger</keyword>
<feature type="compositionally biased region" description="Basic and acidic residues" evidence="8">
    <location>
        <begin position="579"/>
        <end position="595"/>
    </location>
</feature>
<dbReference type="PROSITE" id="PS01359">
    <property type="entry name" value="ZF_PHD_1"/>
    <property type="match status" value="1"/>
</dbReference>
<feature type="region of interest" description="Disordered" evidence="8">
    <location>
        <begin position="1233"/>
        <end position="1274"/>
    </location>
</feature>
<dbReference type="InterPro" id="IPR037869">
    <property type="entry name" value="Spp1/CFP1"/>
</dbReference>
<feature type="compositionally biased region" description="Polar residues" evidence="8">
    <location>
        <begin position="65"/>
        <end position="75"/>
    </location>
</feature>
<dbReference type="PANTHER" id="PTHR46174">
    <property type="entry name" value="CXXC-TYPE ZINC FINGER PROTEIN 1"/>
    <property type="match status" value="1"/>
</dbReference>
<feature type="region of interest" description="Disordered" evidence="8">
    <location>
        <begin position="263"/>
        <end position="302"/>
    </location>
</feature>
<dbReference type="GO" id="GO:0045893">
    <property type="term" value="P:positive regulation of DNA-templated transcription"/>
    <property type="evidence" value="ECO:0007669"/>
    <property type="project" value="TreeGrafter"/>
</dbReference>
<dbReference type="InterPro" id="IPR019786">
    <property type="entry name" value="Zinc_finger_PHD-type_CS"/>
</dbReference>
<feature type="compositionally biased region" description="Low complexity" evidence="8">
    <location>
        <begin position="416"/>
        <end position="428"/>
    </location>
</feature>
<dbReference type="GO" id="GO:0008270">
    <property type="term" value="F:zinc ion binding"/>
    <property type="evidence" value="ECO:0007669"/>
    <property type="project" value="UniProtKB-KW"/>
</dbReference>
<evidence type="ECO:0000256" key="1">
    <source>
        <dbReference type="ARBA" id="ARBA00004123"/>
    </source>
</evidence>
<keyword evidence="4" id="KW-0862">Zinc</keyword>
<dbReference type="GeneID" id="63825896"/>
<feature type="compositionally biased region" description="Low complexity" evidence="8">
    <location>
        <begin position="843"/>
        <end position="859"/>
    </location>
</feature>
<feature type="compositionally biased region" description="Polar residues" evidence="8">
    <location>
        <begin position="30"/>
        <end position="48"/>
    </location>
</feature>
<organism evidence="10 11">
    <name type="scientific">Laetiporus sulphureus 93-53</name>
    <dbReference type="NCBI Taxonomy" id="1314785"/>
    <lineage>
        <taxon>Eukaryota</taxon>
        <taxon>Fungi</taxon>
        <taxon>Dikarya</taxon>
        <taxon>Basidiomycota</taxon>
        <taxon>Agaricomycotina</taxon>
        <taxon>Agaricomycetes</taxon>
        <taxon>Polyporales</taxon>
        <taxon>Laetiporus</taxon>
    </lineage>
</organism>
<feature type="region of interest" description="Disordered" evidence="8">
    <location>
        <begin position="1"/>
        <end position="239"/>
    </location>
</feature>
<dbReference type="InterPro" id="IPR019787">
    <property type="entry name" value="Znf_PHD-finger"/>
</dbReference>
<feature type="compositionally biased region" description="Low complexity" evidence="8">
    <location>
        <begin position="180"/>
        <end position="199"/>
    </location>
</feature>
<dbReference type="OrthoDB" id="436852at2759"/>
<evidence type="ECO:0000256" key="7">
    <source>
        <dbReference type="SAM" id="Coils"/>
    </source>
</evidence>
<evidence type="ECO:0000256" key="2">
    <source>
        <dbReference type="ARBA" id="ARBA00022723"/>
    </source>
</evidence>
<feature type="compositionally biased region" description="Basic and acidic residues" evidence="8">
    <location>
        <begin position="96"/>
        <end position="129"/>
    </location>
</feature>
<feature type="compositionally biased region" description="Basic residues" evidence="8">
    <location>
        <begin position="731"/>
        <end position="745"/>
    </location>
</feature>